<evidence type="ECO:0000313" key="3">
    <source>
        <dbReference type="EMBL" id="MFD1513820.1"/>
    </source>
</evidence>
<feature type="compositionally biased region" description="Acidic residues" evidence="1">
    <location>
        <begin position="782"/>
        <end position="792"/>
    </location>
</feature>
<protein>
    <submittedName>
        <fullName evidence="3">Right-handed parallel beta-helix repeat-containing protein</fullName>
    </submittedName>
</protein>
<dbReference type="InterPro" id="IPR012334">
    <property type="entry name" value="Pectin_lyas_fold"/>
</dbReference>
<feature type="compositionally biased region" description="Basic and acidic residues" evidence="1">
    <location>
        <begin position="1"/>
        <end position="12"/>
    </location>
</feature>
<dbReference type="Pfam" id="PF13229">
    <property type="entry name" value="Beta_helix"/>
    <property type="match status" value="1"/>
</dbReference>
<feature type="compositionally biased region" description="Polar residues" evidence="1">
    <location>
        <begin position="13"/>
        <end position="28"/>
    </location>
</feature>
<name>A0ABD6AWU5_9EURY</name>
<accession>A0ABD6AWU5</accession>
<feature type="region of interest" description="Disordered" evidence="1">
    <location>
        <begin position="455"/>
        <end position="701"/>
    </location>
</feature>
<feature type="compositionally biased region" description="Gly residues" evidence="1">
    <location>
        <begin position="482"/>
        <end position="492"/>
    </location>
</feature>
<organism evidence="3 4">
    <name type="scientific">Halomarina rubra</name>
    <dbReference type="NCBI Taxonomy" id="2071873"/>
    <lineage>
        <taxon>Archaea</taxon>
        <taxon>Methanobacteriati</taxon>
        <taxon>Methanobacteriota</taxon>
        <taxon>Stenosarchaea group</taxon>
        <taxon>Halobacteria</taxon>
        <taxon>Halobacteriales</taxon>
        <taxon>Natronomonadaceae</taxon>
        <taxon>Halomarina</taxon>
    </lineage>
</organism>
<dbReference type="InterPro" id="IPR011050">
    <property type="entry name" value="Pectin_lyase_fold/virulence"/>
</dbReference>
<dbReference type="RefSeq" id="WP_250873786.1">
    <property type="nucleotide sequence ID" value="NZ_JALXFV010000005.1"/>
</dbReference>
<sequence length="1029" mass="106295">MSERNGADDGLQRQKTASTDNTPSSEDGANQGGPLGGIDRRQYLKLGAATAVGAIGFSGRSTAETRAGISFDRVVDAVDDLGMDPDGDSPIDDALDRGFDDGTLIEFPPGEYLVTRVHEFNSVDNAGMVGKTGDRSDVEFVFPDGYDEQFLNVRFGQGWLFGDFTLQQTDDTATGAGLAFGPNRDCVLRNVEIAGFNPRNKQRGMEFVVYDDDGEATIDRYVRTGGSAVGDYPSGTQALLIPEEHEGTIYIEDAQIENAGENGIYASRGSGDVRIEGGYFANNDIASVRIAGDGSYIKGATFVVDTDSADKTGTYFNTRALWLESGSKGYTGGLVEDCDFTIKNAPNCDGAIRVQTTAGDVTIRNCRFRNETRFPTIYAEEPDRISGDGPVTIENCSITGGASNPRRGAIELEERDGSSISSCCISMDGEQDGVVVRSSSGVTVRRSTIDVNGEALVTPGSNVGTSGLSYSGSCPLPDDDGTGAGGDTGGSEDGSDDDGGSDDSDGSDGSDGSDDGSDGSDGTDDSDGSDGSDDSESDDSESDDSESDDSESDDSESDDSESDDSESDDSESDDSESDDSESDDSESDDSESDDSESDDSESDDSESDDSESDDSESDDSESDDSESDDSESDDSESDDSTEASDGSEESDDTSESESDSDDSSSEASGDGEESSDDGDGDRGGASALSGETRTLRLTADTVSPYEFTVGGDVEFDPGYGTEDRIDGSTVRGVLAGGTDAYRFTGDLTSFTVSGDATVTLDGQRVDTSALGGGSSGSTDDSGSADDSEESSESDSGSDQQSDGESSDESSGSNDGSSDSDDTSSGDESSESSDSTDSSGESDEDVSGGSTDVGLANVIVLESDAEAPYDLEVSGDIAYLPGYGRDDSVTESGANGALAGGADAYLFSGLVTAFDCEGDVSVTVNGESVAAENVVGSGYDGAGDGQSGSKVLSLVGDASDYSFAVDGTAERVPTYGDDDHIDGQVVRGALYGGRDDYRIEGDLLWFDIQGDAEIRLDGEPVDASDLPNQA</sequence>
<proteinExistence type="predicted"/>
<evidence type="ECO:0000313" key="4">
    <source>
        <dbReference type="Proteomes" id="UP001597187"/>
    </source>
</evidence>
<dbReference type="Proteomes" id="UP001597187">
    <property type="component" value="Unassembled WGS sequence"/>
</dbReference>
<comment type="caution">
    <text evidence="3">The sequence shown here is derived from an EMBL/GenBank/DDBJ whole genome shotgun (WGS) entry which is preliminary data.</text>
</comment>
<feature type="compositionally biased region" description="Polar residues" evidence="1">
    <location>
        <begin position="459"/>
        <end position="472"/>
    </location>
</feature>
<feature type="compositionally biased region" description="Acidic residues" evidence="1">
    <location>
        <begin position="817"/>
        <end position="830"/>
    </location>
</feature>
<dbReference type="InterPro" id="IPR039448">
    <property type="entry name" value="Beta_helix"/>
</dbReference>
<feature type="domain" description="Right handed beta helix" evidence="2">
    <location>
        <begin position="333"/>
        <end position="455"/>
    </location>
</feature>
<feature type="compositionally biased region" description="Low complexity" evidence="1">
    <location>
        <begin position="793"/>
        <end position="816"/>
    </location>
</feature>
<feature type="region of interest" description="Disordered" evidence="1">
    <location>
        <begin position="707"/>
        <end position="726"/>
    </location>
</feature>
<dbReference type="SMART" id="SM00710">
    <property type="entry name" value="PbH1"/>
    <property type="match status" value="4"/>
</dbReference>
<dbReference type="EMBL" id="JBHUDC010000005">
    <property type="protein sequence ID" value="MFD1513820.1"/>
    <property type="molecule type" value="Genomic_DNA"/>
</dbReference>
<dbReference type="Gene3D" id="2.160.20.10">
    <property type="entry name" value="Single-stranded right-handed beta-helix, Pectin lyase-like"/>
    <property type="match status" value="1"/>
</dbReference>
<dbReference type="AlphaFoldDB" id="A0ABD6AWU5"/>
<dbReference type="PANTHER" id="PTHR22928:SF3">
    <property type="entry name" value="TELOMERE-ASSOCIATED PROTEIN RIF1"/>
    <property type="match status" value="1"/>
</dbReference>
<reference evidence="3 4" key="1">
    <citation type="journal article" date="2019" name="Int. J. Syst. Evol. Microbiol.">
        <title>The Global Catalogue of Microorganisms (GCM) 10K type strain sequencing project: providing services to taxonomists for standard genome sequencing and annotation.</title>
        <authorList>
            <consortium name="The Broad Institute Genomics Platform"/>
            <consortium name="The Broad Institute Genome Sequencing Center for Infectious Disease"/>
            <person name="Wu L."/>
            <person name="Ma J."/>
        </authorList>
    </citation>
    <scope>NUCLEOTIDE SEQUENCE [LARGE SCALE GENOMIC DNA]</scope>
    <source>
        <strain evidence="3 4">CGMCC 1.12563</strain>
    </source>
</reference>
<feature type="region of interest" description="Disordered" evidence="1">
    <location>
        <begin position="1"/>
        <end position="38"/>
    </location>
</feature>
<dbReference type="SUPFAM" id="SSF51126">
    <property type="entry name" value="Pectin lyase-like"/>
    <property type="match status" value="2"/>
</dbReference>
<feature type="region of interest" description="Disordered" evidence="1">
    <location>
        <begin position="754"/>
        <end position="850"/>
    </location>
</feature>
<keyword evidence="4" id="KW-1185">Reference proteome</keyword>
<gene>
    <name evidence="3" type="ORF">ACFSBT_11075</name>
</gene>
<dbReference type="PANTHER" id="PTHR22928">
    <property type="entry name" value="TELOMERE-ASSOCIATED PROTEIN RIF1"/>
    <property type="match status" value="1"/>
</dbReference>
<evidence type="ECO:0000256" key="1">
    <source>
        <dbReference type="SAM" id="MobiDB-lite"/>
    </source>
</evidence>
<feature type="compositionally biased region" description="Acidic residues" evidence="1">
    <location>
        <begin position="493"/>
        <end position="679"/>
    </location>
</feature>
<evidence type="ECO:0000259" key="2">
    <source>
        <dbReference type="Pfam" id="PF13229"/>
    </source>
</evidence>
<dbReference type="InterPro" id="IPR006626">
    <property type="entry name" value="PbH1"/>
</dbReference>